<accession>A0AAN7VZN2</accession>
<evidence type="ECO:0000256" key="1">
    <source>
        <dbReference type="SAM" id="MobiDB-lite"/>
    </source>
</evidence>
<reference evidence="2" key="1">
    <citation type="submission" date="2023-08" db="EMBL/GenBank/DDBJ databases">
        <title>Black Yeasts Isolated from many extreme environments.</title>
        <authorList>
            <person name="Coleine C."/>
            <person name="Stajich J.E."/>
            <person name="Selbmann L."/>
        </authorList>
    </citation>
    <scope>NUCLEOTIDE SEQUENCE</scope>
    <source>
        <strain evidence="2">CCFEE 5810</strain>
    </source>
</reference>
<name>A0AAN7VZN2_9PEZI</name>
<evidence type="ECO:0000313" key="2">
    <source>
        <dbReference type="EMBL" id="KAK5690893.1"/>
    </source>
</evidence>
<feature type="compositionally biased region" description="Basic and acidic residues" evidence="1">
    <location>
        <begin position="114"/>
        <end position="123"/>
    </location>
</feature>
<sequence length="146" mass="16063">MGSTTGAYIDTWEFHFVTEFDPSDDTRSPDANFMSIYDLTEAIQKRAESGLNHLASHRTHGNGTLMRLIKQVDMDHGTPDGTHDFDAVVTRVMHDPVPTQYFSELSLPKLSKTDHDLEKRDDSCTSPPAIPTSAGMYGSNGVATST</sequence>
<proteinExistence type="predicted"/>
<dbReference type="Proteomes" id="UP001310594">
    <property type="component" value="Unassembled WGS sequence"/>
</dbReference>
<evidence type="ECO:0000313" key="3">
    <source>
        <dbReference type="Proteomes" id="UP001310594"/>
    </source>
</evidence>
<dbReference type="EMBL" id="JAVRQU010000023">
    <property type="protein sequence ID" value="KAK5690893.1"/>
    <property type="molecule type" value="Genomic_DNA"/>
</dbReference>
<organism evidence="2 3">
    <name type="scientific">Elasticomyces elasticus</name>
    <dbReference type="NCBI Taxonomy" id="574655"/>
    <lineage>
        <taxon>Eukaryota</taxon>
        <taxon>Fungi</taxon>
        <taxon>Dikarya</taxon>
        <taxon>Ascomycota</taxon>
        <taxon>Pezizomycotina</taxon>
        <taxon>Dothideomycetes</taxon>
        <taxon>Dothideomycetidae</taxon>
        <taxon>Mycosphaerellales</taxon>
        <taxon>Teratosphaeriaceae</taxon>
        <taxon>Elasticomyces</taxon>
    </lineage>
</organism>
<comment type="caution">
    <text evidence="2">The sequence shown here is derived from an EMBL/GenBank/DDBJ whole genome shotgun (WGS) entry which is preliminary data.</text>
</comment>
<protein>
    <submittedName>
        <fullName evidence="2">Uncharacterized protein</fullName>
    </submittedName>
</protein>
<gene>
    <name evidence="2" type="ORF">LTR97_012056</name>
</gene>
<feature type="region of interest" description="Disordered" evidence="1">
    <location>
        <begin position="114"/>
        <end position="146"/>
    </location>
</feature>
<dbReference type="AlphaFoldDB" id="A0AAN7VZN2"/>